<keyword evidence="2" id="KW-1185">Reference proteome</keyword>
<dbReference type="OrthoDB" id="7473089at2"/>
<name>A0A147I9B8_9SPHN</name>
<dbReference type="Proteomes" id="UP000074310">
    <property type="component" value="Unassembled WGS sequence"/>
</dbReference>
<sequence length="132" mass="14599">MMSDEATGPSMTPRMSLDVEPARDLVRITLAGFFAPGDIARFVAARDAAHRELRCAPNQHLTLVDIRAMHIQAQDSVDGFRAVLANPDTVSRRIAFVVARSLARLQIKRAASGRDAGYFTTIEDAEAWLFER</sequence>
<dbReference type="RefSeq" id="WP_058754296.1">
    <property type="nucleotide sequence ID" value="NZ_LDTB01000005.1"/>
</dbReference>
<proteinExistence type="predicted"/>
<evidence type="ECO:0000313" key="2">
    <source>
        <dbReference type="Proteomes" id="UP000074310"/>
    </source>
</evidence>
<gene>
    <name evidence="1" type="ORF">NS334_01930</name>
</gene>
<evidence type="ECO:0000313" key="1">
    <source>
        <dbReference type="EMBL" id="KTT75926.1"/>
    </source>
</evidence>
<dbReference type="PATRIC" id="fig|869719.3.peg.2346"/>
<dbReference type="AlphaFoldDB" id="A0A147I9B8"/>
<accession>A0A147I9B8</accession>
<evidence type="ECO:0008006" key="3">
    <source>
        <dbReference type="Google" id="ProtNLM"/>
    </source>
</evidence>
<protein>
    <recommendedName>
        <fullName evidence="3">STAS/SEC14 domain-containing protein</fullName>
    </recommendedName>
</protein>
<comment type="caution">
    <text evidence="1">The sequence shown here is derived from an EMBL/GenBank/DDBJ whole genome shotgun (WGS) entry which is preliminary data.</text>
</comment>
<reference evidence="1 2" key="1">
    <citation type="journal article" date="2016" name="Front. Microbiol.">
        <title>Genomic Resource of Rice Seed Associated Bacteria.</title>
        <authorList>
            <person name="Midha S."/>
            <person name="Bansal K."/>
            <person name="Sharma S."/>
            <person name="Kumar N."/>
            <person name="Patil P.P."/>
            <person name="Chaudhry V."/>
            <person name="Patil P.B."/>
        </authorList>
    </citation>
    <scope>NUCLEOTIDE SEQUENCE [LARGE SCALE GENOMIC DNA]</scope>
    <source>
        <strain evidence="1 2">NS334</strain>
    </source>
</reference>
<dbReference type="EMBL" id="LDTB01000005">
    <property type="protein sequence ID" value="KTT75926.1"/>
    <property type="molecule type" value="Genomic_DNA"/>
</dbReference>
<organism evidence="1 2">
    <name type="scientific">Sphingomonas endophytica</name>
    <dbReference type="NCBI Taxonomy" id="869719"/>
    <lineage>
        <taxon>Bacteria</taxon>
        <taxon>Pseudomonadati</taxon>
        <taxon>Pseudomonadota</taxon>
        <taxon>Alphaproteobacteria</taxon>
        <taxon>Sphingomonadales</taxon>
        <taxon>Sphingomonadaceae</taxon>
        <taxon>Sphingomonas</taxon>
    </lineage>
</organism>